<organism evidence="2 3">
    <name type="scientific">Haloarcula rubra</name>
    <dbReference type="NCBI Taxonomy" id="2487747"/>
    <lineage>
        <taxon>Archaea</taxon>
        <taxon>Methanobacteriati</taxon>
        <taxon>Methanobacteriota</taxon>
        <taxon>Stenosarchaea group</taxon>
        <taxon>Halobacteria</taxon>
        <taxon>Halobacteriales</taxon>
        <taxon>Haloarculaceae</taxon>
        <taxon>Haloarcula</taxon>
    </lineage>
</organism>
<dbReference type="InterPro" id="IPR035185">
    <property type="entry name" value="DUF5305"/>
</dbReference>
<feature type="region of interest" description="Disordered" evidence="1">
    <location>
        <begin position="340"/>
        <end position="382"/>
    </location>
</feature>
<keyword evidence="3" id="KW-1185">Reference proteome</keyword>
<sequence>MADNVALVVVCVLLVGAVGGYLTYTTHVAPGTATEMRQTASWESSGAFTHRATVVNGSRAFEAGTVLRNRTVYFQRVTPRLNGSFAYTYAASDGGDVDAETTVSLVFRSVDTADDGDPTVYWRVDRTLNRASKQSLAAGERTTVPFSVNVSEAAAEAARIDERIGGTPGTVEVAVVARTTLSGTRNGRSVDATRTYRLPMTSEGNVYRVEDPGAVTASGGQTERVTVPAEYGSLRRVGGPALLAVALGALAGLGHARRTGWLTVTDAERRWLAYRSAREEFDEWITTGRVPPEVGAPAVVDVDSLAGLVDVAIDTDDRVVEDERRNACLVLGDDHWYRYDVPTDPTTEERDALTETEAATNGDSPPDATARDVDLTADDESD</sequence>
<evidence type="ECO:0000313" key="3">
    <source>
        <dbReference type="Proteomes" id="UP001430377"/>
    </source>
</evidence>
<dbReference type="Pfam" id="PF17231">
    <property type="entry name" value="DUF5305"/>
    <property type="match status" value="1"/>
</dbReference>
<accession>A0AAW4PPN8</accession>
<dbReference type="RefSeq" id="WP_220617260.1">
    <property type="nucleotide sequence ID" value="NZ_RKLR01000001.1"/>
</dbReference>
<evidence type="ECO:0000313" key="2">
    <source>
        <dbReference type="EMBL" id="MBX0322297.1"/>
    </source>
</evidence>
<name>A0AAW4PPN8_9EURY</name>
<protein>
    <submittedName>
        <fullName evidence="2">DUF5305 domain-containing protein</fullName>
    </submittedName>
</protein>
<comment type="caution">
    <text evidence="2">The sequence shown here is derived from an EMBL/GenBank/DDBJ whole genome shotgun (WGS) entry which is preliminary data.</text>
</comment>
<gene>
    <name evidence="2" type="ORF">EGH21_04525</name>
</gene>
<dbReference type="EMBL" id="RKLR01000001">
    <property type="protein sequence ID" value="MBX0322297.1"/>
    <property type="molecule type" value="Genomic_DNA"/>
</dbReference>
<evidence type="ECO:0000256" key="1">
    <source>
        <dbReference type="SAM" id="MobiDB-lite"/>
    </source>
</evidence>
<reference evidence="2 3" key="1">
    <citation type="submission" date="2021-06" db="EMBL/GenBank/DDBJ databases">
        <title>Halomicroarcula sp. a new haloarchaeum isolated from saline soil.</title>
        <authorList>
            <person name="Duran-Viseras A."/>
            <person name="Sanchez-Porro C."/>
            <person name="Ventosa A."/>
        </authorList>
    </citation>
    <scope>NUCLEOTIDE SEQUENCE [LARGE SCALE GENOMIC DNA]</scope>
    <source>
        <strain evidence="2 3">F13</strain>
    </source>
</reference>
<proteinExistence type="predicted"/>
<dbReference type="Proteomes" id="UP001430377">
    <property type="component" value="Unassembled WGS sequence"/>
</dbReference>
<dbReference type="AlphaFoldDB" id="A0AAW4PPN8"/>